<dbReference type="WBParaSite" id="PS1159_v2.g12139.t1">
    <property type="protein sequence ID" value="PS1159_v2.g12139.t1"/>
    <property type="gene ID" value="PS1159_v2.g12139"/>
</dbReference>
<reference evidence="2" key="1">
    <citation type="submission" date="2022-11" db="UniProtKB">
        <authorList>
            <consortium name="WormBaseParasite"/>
        </authorList>
    </citation>
    <scope>IDENTIFICATION</scope>
</reference>
<dbReference type="Proteomes" id="UP000887580">
    <property type="component" value="Unplaced"/>
</dbReference>
<evidence type="ECO:0000313" key="2">
    <source>
        <dbReference type="WBParaSite" id="PS1159_v2.g12139.t1"/>
    </source>
</evidence>
<sequence length="90" mass="10507">MVRRFSRPRPSRQNDTDSDIAENIHNATEVRNAAKIARFRRLFFEKSRPIQADDILWFICFALTMVILDVPNTVLFHYKVSFSLTSFSAV</sequence>
<accession>A0AC35F197</accession>
<organism evidence="1 2">
    <name type="scientific">Panagrolaimus sp. PS1159</name>
    <dbReference type="NCBI Taxonomy" id="55785"/>
    <lineage>
        <taxon>Eukaryota</taxon>
        <taxon>Metazoa</taxon>
        <taxon>Ecdysozoa</taxon>
        <taxon>Nematoda</taxon>
        <taxon>Chromadorea</taxon>
        <taxon>Rhabditida</taxon>
        <taxon>Tylenchina</taxon>
        <taxon>Panagrolaimomorpha</taxon>
        <taxon>Panagrolaimoidea</taxon>
        <taxon>Panagrolaimidae</taxon>
        <taxon>Panagrolaimus</taxon>
    </lineage>
</organism>
<proteinExistence type="predicted"/>
<evidence type="ECO:0000313" key="1">
    <source>
        <dbReference type="Proteomes" id="UP000887580"/>
    </source>
</evidence>
<name>A0AC35F197_9BILA</name>
<protein>
    <submittedName>
        <fullName evidence="2">Uncharacterized protein</fullName>
    </submittedName>
</protein>